<keyword evidence="4" id="KW-0378">Hydrolase</keyword>
<gene>
    <name evidence="9" type="ORF">CAUJ_LOCUS1165</name>
</gene>
<feature type="region of interest" description="Disordered" evidence="6">
    <location>
        <begin position="894"/>
        <end position="989"/>
    </location>
</feature>
<dbReference type="InterPro" id="IPR036572">
    <property type="entry name" value="Doublecortin_dom_sf"/>
</dbReference>
<feature type="region of interest" description="Disordered" evidence="6">
    <location>
        <begin position="1710"/>
        <end position="1754"/>
    </location>
</feature>
<organism evidence="9 10">
    <name type="scientific">Caenorhabditis auriculariae</name>
    <dbReference type="NCBI Taxonomy" id="2777116"/>
    <lineage>
        <taxon>Eukaryota</taxon>
        <taxon>Metazoa</taxon>
        <taxon>Ecdysozoa</taxon>
        <taxon>Nematoda</taxon>
        <taxon>Chromadorea</taxon>
        <taxon>Rhabditida</taxon>
        <taxon>Rhabditina</taxon>
        <taxon>Rhabditomorpha</taxon>
        <taxon>Rhabditoidea</taxon>
        <taxon>Rhabditidae</taxon>
        <taxon>Peloderinae</taxon>
        <taxon>Caenorhabditis</taxon>
    </lineage>
</organism>
<evidence type="ECO:0000256" key="6">
    <source>
        <dbReference type="SAM" id="MobiDB-lite"/>
    </source>
</evidence>
<dbReference type="GO" id="GO:0070008">
    <property type="term" value="F:serine-type exopeptidase activity"/>
    <property type="evidence" value="ECO:0007669"/>
    <property type="project" value="InterPro"/>
</dbReference>
<feature type="compositionally biased region" description="Basic and acidic residues" evidence="6">
    <location>
        <begin position="870"/>
        <end position="880"/>
    </location>
</feature>
<dbReference type="InterPro" id="IPR003533">
    <property type="entry name" value="Doublecortin_dom"/>
</dbReference>
<dbReference type="EMBL" id="CAJGYM010000002">
    <property type="protein sequence ID" value="CAD6185246.1"/>
    <property type="molecule type" value="Genomic_DNA"/>
</dbReference>
<evidence type="ECO:0000256" key="4">
    <source>
        <dbReference type="ARBA" id="ARBA00022801"/>
    </source>
</evidence>
<dbReference type="Gene3D" id="1.20.120.980">
    <property type="entry name" value="Serine carboxypeptidase S28, SKS domain"/>
    <property type="match status" value="1"/>
</dbReference>
<feature type="compositionally biased region" description="Polar residues" evidence="6">
    <location>
        <begin position="1733"/>
        <end position="1743"/>
    </location>
</feature>
<feature type="domain" description="Doublecortin" evidence="8">
    <location>
        <begin position="1614"/>
        <end position="1696"/>
    </location>
</feature>
<feature type="compositionally biased region" description="Basic and acidic residues" evidence="6">
    <location>
        <begin position="775"/>
        <end position="802"/>
    </location>
</feature>
<dbReference type="OrthoDB" id="409642at2759"/>
<dbReference type="Pfam" id="PF05577">
    <property type="entry name" value="Peptidase_S28"/>
    <property type="match status" value="1"/>
</dbReference>
<feature type="compositionally biased region" description="Basic and acidic residues" evidence="6">
    <location>
        <begin position="1925"/>
        <end position="1938"/>
    </location>
</feature>
<dbReference type="SUPFAM" id="SSF89837">
    <property type="entry name" value="Doublecortin (DC)"/>
    <property type="match status" value="1"/>
</dbReference>
<feature type="region of interest" description="Disordered" evidence="6">
    <location>
        <begin position="726"/>
        <end position="880"/>
    </location>
</feature>
<dbReference type="PANTHER" id="PTHR11010">
    <property type="entry name" value="PROTEASE S28 PRO-X CARBOXYPEPTIDASE-RELATED"/>
    <property type="match status" value="1"/>
</dbReference>
<dbReference type="GO" id="GO:0006508">
    <property type="term" value="P:proteolysis"/>
    <property type="evidence" value="ECO:0007669"/>
    <property type="project" value="UniProtKB-KW"/>
</dbReference>
<evidence type="ECO:0000313" key="9">
    <source>
        <dbReference type="EMBL" id="CAD6185246.1"/>
    </source>
</evidence>
<dbReference type="PANTHER" id="PTHR11010:SF101">
    <property type="entry name" value="SERINE PROTEASE F56F10.1-RELATED"/>
    <property type="match status" value="1"/>
</dbReference>
<feature type="region of interest" description="Disordered" evidence="6">
    <location>
        <begin position="1922"/>
        <end position="1953"/>
    </location>
</feature>
<dbReference type="SMART" id="SM00225">
    <property type="entry name" value="BTB"/>
    <property type="match status" value="1"/>
</dbReference>
<evidence type="ECO:0000259" key="8">
    <source>
        <dbReference type="PROSITE" id="PS50309"/>
    </source>
</evidence>
<dbReference type="InterPro" id="IPR043225">
    <property type="entry name" value="BACK_BTBD8"/>
</dbReference>
<keyword evidence="5" id="KW-0325">Glycoprotein</keyword>
<name>A0A8S1GPG5_9PELO</name>
<feature type="compositionally biased region" description="Basic and acidic residues" evidence="6">
    <location>
        <begin position="934"/>
        <end position="946"/>
    </location>
</feature>
<comment type="caution">
    <text evidence="9">The sequence shown here is derived from an EMBL/GenBank/DDBJ whole genome shotgun (WGS) entry which is preliminary data.</text>
</comment>
<dbReference type="FunFam" id="1.20.120.980:FF:000003">
    <property type="entry name" value="Serine protease 16"/>
    <property type="match status" value="1"/>
</dbReference>
<keyword evidence="3" id="KW-0732">Signal</keyword>
<dbReference type="Pfam" id="PF26017">
    <property type="entry name" value="BACK_BTBD8"/>
    <property type="match status" value="1"/>
</dbReference>
<evidence type="ECO:0008006" key="11">
    <source>
        <dbReference type="Google" id="ProtNLM"/>
    </source>
</evidence>
<accession>A0A8S1GPG5</accession>
<feature type="domain" description="BTB" evidence="7">
    <location>
        <begin position="387"/>
        <end position="448"/>
    </location>
</feature>
<dbReference type="SUPFAM" id="SSF54695">
    <property type="entry name" value="POZ domain"/>
    <property type="match status" value="1"/>
</dbReference>
<protein>
    <recommendedName>
        <fullName evidence="11">BTB domain-containing protein</fullName>
    </recommendedName>
</protein>
<evidence type="ECO:0000259" key="7">
    <source>
        <dbReference type="PROSITE" id="PS50097"/>
    </source>
</evidence>
<dbReference type="PROSITE" id="PS50097">
    <property type="entry name" value="BTB"/>
    <property type="match status" value="1"/>
</dbReference>
<feature type="compositionally biased region" description="Basic and acidic residues" evidence="6">
    <location>
        <begin position="844"/>
        <end position="863"/>
    </location>
</feature>
<evidence type="ECO:0000256" key="2">
    <source>
        <dbReference type="ARBA" id="ARBA00022670"/>
    </source>
</evidence>
<evidence type="ECO:0000256" key="3">
    <source>
        <dbReference type="ARBA" id="ARBA00022729"/>
    </source>
</evidence>
<dbReference type="InterPro" id="IPR000210">
    <property type="entry name" value="BTB/POZ_dom"/>
</dbReference>
<dbReference type="InterPro" id="IPR042269">
    <property type="entry name" value="Ser_carbopepase_S28_SKS"/>
</dbReference>
<dbReference type="GO" id="GO:0008239">
    <property type="term" value="F:dipeptidyl-peptidase activity"/>
    <property type="evidence" value="ECO:0007669"/>
    <property type="project" value="TreeGrafter"/>
</dbReference>
<dbReference type="SUPFAM" id="SSF53474">
    <property type="entry name" value="alpha/beta-Hydrolases"/>
    <property type="match status" value="1"/>
</dbReference>
<dbReference type="Gene3D" id="3.40.50.1820">
    <property type="entry name" value="alpha/beta hydrolase"/>
    <property type="match status" value="1"/>
</dbReference>
<feature type="region of interest" description="Disordered" evidence="6">
    <location>
        <begin position="114"/>
        <end position="140"/>
    </location>
</feature>
<keyword evidence="2" id="KW-0645">Protease</keyword>
<comment type="similarity">
    <text evidence="1">Belongs to the peptidase S28 family.</text>
</comment>
<dbReference type="Gene3D" id="3.10.20.230">
    <property type="entry name" value="Doublecortin domain"/>
    <property type="match status" value="1"/>
</dbReference>
<dbReference type="InterPro" id="IPR008758">
    <property type="entry name" value="Peptidase_S28"/>
</dbReference>
<sequence>MRTAIAWEQYSSAREQLQSRIAEKIRRQMSSLVGDMESADLLLVAADGKKLAAHECILRARAPGFYHRHVEATVAAMGPRQEGKLREVAIGDIDSVGLEFFIHSVYTEEEFAQIPLDQNEDRQETASRSSNRSYAMDESTTELDFQMAGADEKLDDETPTLAGRPPLVPYSMSGIGSYPNSPRKQVMPTAMSVSAGPYPLNGPYPIMGSGVYGHCSVTNSAPSVPVMTSFRDLATGSPMNSSIYSLGGRSEVADIPEEDEDCQDDRKPKALDNRPMSKFIRLDSITNGNEAHKEYLERKRSSGGTKQIFPMFIGLSDSSDPLERGSDNWRGSNRLSLSKRMSMTSLTSLTSIDITPGQDGQPPVGDMTACSRLAADLMQMYVNNEDTDVVIRTEGGDIHAHKCILSATCPFFRQQLQKSKRIEMRGFTRSSIHYLLMFLYGGVTSLPDDVDVWEIVALAAHLNHKDLAQVVILHLKATKCHWFHRPCAACVSAVFDCLPQLASIRCLRPLYEEALAWQAKHFARVWKGRVFLYLNERWQKEAYEAVIQYMDDETVIDLILGSERLQVALSRSKSDSSVAVLGLVDDILDVAMQFLLHSFHLVVTSKSFQQQGKGLALNLGLLEDLLPSVIHSLSADVAIKTYKGLTGLLSEIQQAPPSPKRTLSILVDEWSPRFCALIRRMVELTDKHLLHYAASVVRADAWNLLSSDQKQRIEETGIFVELRQPKAAPPRLSSHSRSYKRSASAGVQPNGPFSLQRAKSAERSRPLSTIQNRPQSEESTKEDDKKTLVPGENTEKAEENIEKPSTTLPEKKTSKLESPKRSKSRGEKVQEKTGSKAIPTTETAKVEKSESRTDSPRGRDPIRRSPAKKKVMENEEMKMERQVTHTIITLDKARAAQLPGPDSQTSKVSTEKPKSVVKPMVKDVPLASSANRTITRDRISQRRTEQAKSATSGKSSIPTATKPTGSRPNSGKEPSRIPAKPAVPTSTSRIARNPRIRMFEKFFRGMIAFWAILPALALGANLPPFFLGRPPGGARNYQLQRHLSSVQKLDTQYPYLVTANFTQKLDHFDPYNTATWNQKYYYNPLYSRNNSIIFLMIGGEGPESSHWAAYPEVQYLQWAKEYGAAVFDLEHRFFGDSWPIPNMDVSSLRYLTTEQALADLAYFIQSMNQKYGFDNPRWVTFGGSYPGSLSAWFRSKYPELTVGAVASSAPLNLKLDFYEYAMVVNDDLKITDPACYASVQAGFTGIQQLTLTPDGRNQLNNIFQPKFDNKTTKLDINNFFGNLYNAYQGMTQYTYDGQSDRTHQNMTVRAMCNVMTDPKEPDPVKRVHNLFLWYNYFDPAGPDLSVLPNSYWDVINQLKTGNLTALGEDGAAARGWMWLCCNEIGFMQTTDQGKNVFGSTVPLNLFIDMCTDMFDDSVKMNFVYNRNLQAQNFYGGTDYYTATNIVLPNGSLDPWHALGLYKDNANAALKTILINGTAHCSDMYPTYVGEPPALPAARATIKQNVQNFIRYDPSKDGPSGFSSSLLSMLSVVVPTLVVSPHEYSVRPPGNRSLLVLFLDFVSSYCISIVMASPSTFYDPHNDVSYVQLNKRKRGDYDRHEGDKLVNRLRKPAVKKIYVKRNGEELHTRPKLFVWRQWQSPKLSHFLEDVGPYVGLDEGANAIYQTDGRQIVDEEDIQDLETYYITGDEQLLIPSRDDGYFDGYNRRRSDPDFSINRNISSRNRGKAYDDPRHTSLNMRFSVSNPPTPPPKVYDARRYSPEERLNSKKRLPRTQTGHGSYDVYYNEAINELPRKPTNNRSEYRPLSVSDSVIAENSVFDTAHTIRRDREAIEKHKHVFLNGQGMNCQFMNFQRKQLEKGMNYVLELIARRFNVNPFKLCNMDGKKIGEVSSLMSRGAYVLVPAGQSFRDTWYFLPDNAIDTSSDSNKIEDRSAQRDRLLQRRSKKKPKNPSYIRSKSEEFVRNYKNEASGNLYGNRY</sequence>
<dbReference type="InterPro" id="IPR029058">
    <property type="entry name" value="AB_hydrolase_fold"/>
</dbReference>
<dbReference type="SMART" id="SM00537">
    <property type="entry name" value="DCX"/>
    <property type="match status" value="1"/>
</dbReference>
<proteinExistence type="inferred from homology"/>
<feature type="compositionally biased region" description="Low complexity" evidence="6">
    <location>
        <begin position="731"/>
        <end position="744"/>
    </location>
</feature>
<feature type="compositionally biased region" description="Basic and acidic residues" evidence="6">
    <location>
        <begin position="809"/>
        <end position="834"/>
    </location>
</feature>
<dbReference type="InterPro" id="IPR011333">
    <property type="entry name" value="SKP1/BTB/POZ_sf"/>
</dbReference>
<dbReference type="GO" id="GO:0035556">
    <property type="term" value="P:intracellular signal transduction"/>
    <property type="evidence" value="ECO:0007669"/>
    <property type="project" value="InterPro"/>
</dbReference>
<dbReference type="Proteomes" id="UP000835052">
    <property type="component" value="Unassembled WGS sequence"/>
</dbReference>
<evidence type="ECO:0000313" key="10">
    <source>
        <dbReference type="Proteomes" id="UP000835052"/>
    </source>
</evidence>
<dbReference type="PROSITE" id="PS50309">
    <property type="entry name" value="DC"/>
    <property type="match status" value="1"/>
</dbReference>
<evidence type="ECO:0000256" key="1">
    <source>
        <dbReference type="ARBA" id="ARBA00011079"/>
    </source>
</evidence>
<reference evidence="9" key="1">
    <citation type="submission" date="2020-10" db="EMBL/GenBank/DDBJ databases">
        <authorList>
            <person name="Kikuchi T."/>
        </authorList>
    </citation>
    <scope>NUCLEOTIDE SEQUENCE</scope>
    <source>
        <strain evidence="9">NKZ352</strain>
    </source>
</reference>
<feature type="compositionally biased region" description="Polar residues" evidence="6">
    <location>
        <begin position="947"/>
        <end position="969"/>
    </location>
</feature>
<dbReference type="Gene3D" id="3.30.710.10">
    <property type="entry name" value="Potassium Channel Kv1.1, Chain A"/>
    <property type="match status" value="2"/>
</dbReference>
<evidence type="ECO:0000256" key="5">
    <source>
        <dbReference type="ARBA" id="ARBA00023180"/>
    </source>
</evidence>
<keyword evidence="10" id="KW-1185">Reference proteome</keyword>
<dbReference type="Pfam" id="PF00651">
    <property type="entry name" value="BTB"/>
    <property type="match status" value="1"/>
</dbReference>